<gene>
    <name evidence="4" type="ORF">C3744_26835</name>
</gene>
<dbReference type="EMBL" id="PQWM01000049">
    <property type="protein sequence ID" value="RDZ08002.1"/>
    <property type="molecule type" value="Genomic_DNA"/>
</dbReference>
<feature type="signal peptide" evidence="2">
    <location>
        <begin position="1"/>
        <end position="23"/>
    </location>
</feature>
<evidence type="ECO:0000259" key="3">
    <source>
        <dbReference type="Pfam" id="PF03413"/>
    </source>
</evidence>
<reference evidence="4 5" key="1">
    <citation type="journal article" date="2018" name="Appl. Environ. Microbiol.">
        <title>Antimicrobial susceptibility testing and tentative epidemiological cut-off values of five Bacillus species relevant for use as animal feed additives or for plant protection.</title>
        <authorList>
            <person name="Agerso Y."/>
            <person name="Stuer-Lauridsen B."/>
            <person name="Bjerre K."/>
            <person name="Jensen M.G."/>
            <person name="Johansen E."/>
            <person name="Bennedsen M."/>
            <person name="Brockmann E."/>
            <person name="Nielsen B."/>
        </authorList>
    </citation>
    <scope>NUCLEOTIDE SEQUENCE [LARGE SCALE GENOMIC DNA]</scope>
    <source>
        <strain evidence="4 5">CHCC20162</strain>
    </source>
</reference>
<feature type="domain" description="PepSY" evidence="3">
    <location>
        <begin position="117"/>
        <end position="176"/>
    </location>
</feature>
<proteinExistence type="predicted"/>
<evidence type="ECO:0000256" key="1">
    <source>
        <dbReference type="SAM" id="MobiDB-lite"/>
    </source>
</evidence>
<feature type="domain" description="PepSY" evidence="3">
    <location>
        <begin position="38"/>
        <end position="94"/>
    </location>
</feature>
<feature type="region of interest" description="Disordered" evidence="1">
    <location>
        <begin position="88"/>
        <end position="116"/>
    </location>
</feature>
<feature type="compositionally biased region" description="Acidic residues" evidence="1">
    <location>
        <begin position="95"/>
        <end position="107"/>
    </location>
</feature>
<protein>
    <recommendedName>
        <fullName evidence="3">PepSY domain-containing protein</fullName>
    </recommendedName>
</protein>
<evidence type="ECO:0000256" key="2">
    <source>
        <dbReference type="SAM" id="SignalP"/>
    </source>
</evidence>
<organism evidence="4 5">
    <name type="scientific">Priestia megaterium</name>
    <name type="common">Bacillus megaterium</name>
    <dbReference type="NCBI Taxonomy" id="1404"/>
    <lineage>
        <taxon>Bacteria</taxon>
        <taxon>Bacillati</taxon>
        <taxon>Bacillota</taxon>
        <taxon>Bacilli</taxon>
        <taxon>Bacillales</taxon>
        <taxon>Bacillaceae</taxon>
        <taxon>Priestia</taxon>
    </lineage>
</organism>
<dbReference type="Pfam" id="PF03413">
    <property type="entry name" value="PepSY"/>
    <property type="match status" value="2"/>
</dbReference>
<dbReference type="InterPro" id="IPR025711">
    <property type="entry name" value="PepSY"/>
</dbReference>
<name>A0A3D8WUT8_PRIMG</name>
<evidence type="ECO:0000313" key="4">
    <source>
        <dbReference type="EMBL" id="RDZ08002.1"/>
    </source>
</evidence>
<evidence type="ECO:0000313" key="5">
    <source>
        <dbReference type="Proteomes" id="UP000256519"/>
    </source>
</evidence>
<sequence length="179" mass="19514">MKVITTVLASAVLVGGLGASAYAMTDQSKSNDKTQTTIEEAKAKDIALQKTDGGDITHIQLAVDDGVKQYEIEITKGNKEYDVDIDSSSGKIIEFDEEQKDDDDDEKEEKLQNASPAIPLDQAIKTALKSAKGTVDETDLYQENNRLVYEIEIDTVDKREATVSVDAQNGNVISVEIDD</sequence>
<dbReference type="AlphaFoldDB" id="A0A3D8WUT8"/>
<feature type="chain" id="PRO_5039466234" description="PepSY domain-containing protein" evidence="2">
    <location>
        <begin position="24"/>
        <end position="179"/>
    </location>
</feature>
<accession>A0A3D8WUT8</accession>
<dbReference type="Gene3D" id="3.10.450.40">
    <property type="match status" value="2"/>
</dbReference>
<comment type="caution">
    <text evidence="4">The sequence shown here is derived from an EMBL/GenBank/DDBJ whole genome shotgun (WGS) entry which is preliminary data.</text>
</comment>
<dbReference type="Proteomes" id="UP000256519">
    <property type="component" value="Unassembled WGS sequence"/>
</dbReference>
<dbReference type="RefSeq" id="WP_116078162.1">
    <property type="nucleotide sequence ID" value="NZ_CP187630.1"/>
</dbReference>
<keyword evidence="2" id="KW-0732">Signal</keyword>